<proteinExistence type="predicted"/>
<name>H8FUQ9_MAGML</name>
<keyword evidence="1" id="KW-0732">Signal</keyword>
<protein>
    <recommendedName>
        <fullName evidence="4">SH3b domain-containing protein</fullName>
    </recommendedName>
</protein>
<accession>H8FUQ9</accession>
<dbReference type="OrthoDB" id="9810773at2"/>
<feature type="chain" id="PRO_5003612394" description="SH3b domain-containing protein" evidence="1">
    <location>
        <begin position="29"/>
        <end position="170"/>
    </location>
</feature>
<dbReference type="Gene3D" id="2.30.30.40">
    <property type="entry name" value="SH3 Domains"/>
    <property type="match status" value="1"/>
</dbReference>
<reference evidence="2 3" key="1">
    <citation type="journal article" date="2012" name="J. Bacteriol.">
        <title>Draft Genome Sequence of the Purple Photosynthetic Bacterium Phaeospirillum molischianum DSM120, a Particularly Versatile Bacterium.</title>
        <authorList>
            <person name="Duquesne K."/>
            <person name="Prima V."/>
            <person name="Ji B."/>
            <person name="Rouy Z."/>
            <person name="Medigue C."/>
            <person name="Talla E."/>
            <person name="Sturgis J.N."/>
        </authorList>
    </citation>
    <scope>NUCLEOTIDE SEQUENCE [LARGE SCALE GENOMIC DNA]</scope>
    <source>
        <strain evidence="3">DSM120</strain>
    </source>
</reference>
<dbReference type="Proteomes" id="UP000004169">
    <property type="component" value="Unassembled WGS sequence"/>
</dbReference>
<evidence type="ECO:0000256" key="1">
    <source>
        <dbReference type="SAM" id="SignalP"/>
    </source>
</evidence>
<dbReference type="EMBL" id="CAHP01000026">
    <property type="protein sequence ID" value="CCG42097.1"/>
    <property type="molecule type" value="Genomic_DNA"/>
</dbReference>
<dbReference type="STRING" id="1150626.PHAMO_320066"/>
<organism evidence="2 3">
    <name type="scientific">Magnetospirillum molischianum DSM 120</name>
    <dbReference type="NCBI Taxonomy" id="1150626"/>
    <lineage>
        <taxon>Bacteria</taxon>
        <taxon>Pseudomonadati</taxon>
        <taxon>Pseudomonadota</taxon>
        <taxon>Alphaproteobacteria</taxon>
        <taxon>Rhodospirillales</taxon>
        <taxon>Rhodospirillaceae</taxon>
        <taxon>Magnetospirillum</taxon>
    </lineage>
</organism>
<dbReference type="Pfam" id="PF06347">
    <property type="entry name" value="SH3_4"/>
    <property type="match status" value="2"/>
</dbReference>
<feature type="signal peptide" evidence="1">
    <location>
        <begin position="1"/>
        <end position="28"/>
    </location>
</feature>
<dbReference type="InterPro" id="IPR010466">
    <property type="entry name" value="DUF1058"/>
</dbReference>
<sequence length="170" mass="19226">MLACGPRDLTRILLLSAALLLLPVPASASEGSGLPLPRFVSLRSDEVNLRTGPGVRYPIDWIYARKDLPVEVVAEFEAWRKIRDWQGSEGWVHQSMLSSRRMMVVIGTPRPLRASDSDSADPVAMLEPGVLGRLLQCPRNRDYCRAEIGRSQGWLRRDEIWGVYRGEWIE</sequence>
<evidence type="ECO:0008006" key="4">
    <source>
        <dbReference type="Google" id="ProtNLM"/>
    </source>
</evidence>
<dbReference type="RefSeq" id="WP_002729689.1">
    <property type="nucleotide sequence ID" value="NZ_CAHP01000026.1"/>
</dbReference>
<dbReference type="AlphaFoldDB" id="H8FUQ9"/>
<comment type="caution">
    <text evidence="2">The sequence shown here is derived from an EMBL/GenBank/DDBJ whole genome shotgun (WGS) entry which is preliminary data.</text>
</comment>
<keyword evidence="3" id="KW-1185">Reference proteome</keyword>
<evidence type="ECO:0000313" key="3">
    <source>
        <dbReference type="Proteomes" id="UP000004169"/>
    </source>
</evidence>
<gene>
    <name evidence="2" type="ORF">PHAMO_320066</name>
</gene>
<dbReference type="eggNOG" id="COG3807">
    <property type="taxonomic scope" value="Bacteria"/>
</dbReference>
<evidence type="ECO:0000313" key="2">
    <source>
        <dbReference type="EMBL" id="CCG42097.1"/>
    </source>
</evidence>